<dbReference type="GO" id="GO:0016020">
    <property type="term" value="C:membrane"/>
    <property type="evidence" value="ECO:0007669"/>
    <property type="project" value="InterPro"/>
</dbReference>
<dbReference type="RefSeq" id="WP_142506059.1">
    <property type="nucleotide sequence ID" value="NZ_FXTI01000008.1"/>
</dbReference>
<evidence type="ECO:0000313" key="8">
    <source>
        <dbReference type="EMBL" id="SMO80306.1"/>
    </source>
</evidence>
<sequence length="365" mass="39572">MNRKKWLIGAGITVLVGAAIAVYSMQVTQGDPAVNVEKPKKAPFSENVMASGTLESEKVQHVFLEPERGSLDKVLVKPGDKVKEGTPLVQYQSSGRSEIRQAELDLKRAKLNRSQLYRQLKEVQQKGAPTTVSGENGPQAVSEKEIRHQIQLANVEVQQAEERLKQARSNEAKRVVKSQYSGTVIRVNQSSEATQGGGPLVTVADLEELMVLSEVSEYDALKIKEDQKVEIRSDALPDKKWSGTVMEVAPAPEDKNASNGGESQVVYPVKIDLNDKVSVKLGARLIVEITTSTKSALSVPESAVVKQGSNDAVYVVEKGKAYKKKVKIGATDGKRVEIVSGVDAHDKVVTQPPADLSNGAEVKIQ</sequence>
<evidence type="ECO:0000256" key="4">
    <source>
        <dbReference type="SAM" id="Coils"/>
    </source>
</evidence>
<feature type="domain" description="YknX-like barrel-sandwich hybrid" evidence="5">
    <location>
        <begin position="60"/>
        <end position="204"/>
    </location>
</feature>
<keyword evidence="3 4" id="KW-0175">Coiled coil</keyword>
<dbReference type="Gene3D" id="2.40.420.20">
    <property type="match status" value="1"/>
</dbReference>
<dbReference type="Pfam" id="PF25989">
    <property type="entry name" value="YknX_C"/>
    <property type="match status" value="1"/>
</dbReference>
<accession>A0A521E8M3</accession>
<dbReference type="InterPro" id="IPR006143">
    <property type="entry name" value="RND_pump_MFP"/>
</dbReference>
<evidence type="ECO:0000259" key="6">
    <source>
        <dbReference type="Pfam" id="PF25989"/>
    </source>
</evidence>
<evidence type="ECO:0000256" key="2">
    <source>
        <dbReference type="ARBA" id="ARBA00009477"/>
    </source>
</evidence>
<feature type="coiled-coil region" evidence="4">
    <location>
        <begin position="99"/>
        <end position="170"/>
    </location>
</feature>
<feature type="domain" description="YknX-like C-terminal permuted SH3-like" evidence="6">
    <location>
        <begin position="296"/>
        <end position="364"/>
    </location>
</feature>
<dbReference type="InterPro" id="IPR050465">
    <property type="entry name" value="UPF0194_transport"/>
</dbReference>
<name>A0A521E8M3_9BACL</name>
<dbReference type="SUPFAM" id="SSF111369">
    <property type="entry name" value="HlyD-like secretion proteins"/>
    <property type="match status" value="1"/>
</dbReference>
<evidence type="ECO:0000256" key="1">
    <source>
        <dbReference type="ARBA" id="ARBA00004196"/>
    </source>
</evidence>
<evidence type="ECO:0000259" key="5">
    <source>
        <dbReference type="Pfam" id="PF25984"/>
    </source>
</evidence>
<gene>
    <name evidence="8" type="ORF">SAMN06264849_10896</name>
</gene>
<proteinExistence type="inferred from homology"/>
<dbReference type="GO" id="GO:0022857">
    <property type="term" value="F:transmembrane transporter activity"/>
    <property type="evidence" value="ECO:0007669"/>
    <property type="project" value="InterPro"/>
</dbReference>
<dbReference type="Proteomes" id="UP000315636">
    <property type="component" value="Unassembled WGS sequence"/>
</dbReference>
<comment type="similarity">
    <text evidence="2">Belongs to the membrane fusion protein (MFP) (TC 8.A.1) family.</text>
</comment>
<protein>
    <submittedName>
        <fullName evidence="8">HlyD family secretion protein</fullName>
    </submittedName>
</protein>
<dbReference type="PANTHER" id="PTHR32347:SF14">
    <property type="entry name" value="EFFLUX SYSTEM COMPONENT YKNX-RELATED"/>
    <property type="match status" value="1"/>
</dbReference>
<feature type="domain" description="YknX-like beta-barrel" evidence="7">
    <location>
        <begin position="210"/>
        <end position="289"/>
    </location>
</feature>
<dbReference type="Gene3D" id="2.40.50.100">
    <property type="match status" value="1"/>
</dbReference>
<dbReference type="NCBIfam" id="TIGR01730">
    <property type="entry name" value="RND_mfp"/>
    <property type="match status" value="1"/>
</dbReference>
<dbReference type="GO" id="GO:0030313">
    <property type="term" value="C:cell envelope"/>
    <property type="evidence" value="ECO:0007669"/>
    <property type="project" value="UniProtKB-SubCell"/>
</dbReference>
<dbReference type="Pfam" id="PF25990">
    <property type="entry name" value="Beta-barrel_YknX"/>
    <property type="match status" value="1"/>
</dbReference>
<evidence type="ECO:0000313" key="9">
    <source>
        <dbReference type="Proteomes" id="UP000315636"/>
    </source>
</evidence>
<comment type="subcellular location">
    <subcellularLocation>
        <location evidence="1">Cell envelope</location>
    </subcellularLocation>
</comment>
<dbReference type="PANTHER" id="PTHR32347">
    <property type="entry name" value="EFFLUX SYSTEM COMPONENT YKNX-RELATED"/>
    <property type="match status" value="1"/>
</dbReference>
<dbReference type="Pfam" id="PF25984">
    <property type="entry name" value="BSH_YknX"/>
    <property type="match status" value="1"/>
</dbReference>
<dbReference type="Gene3D" id="2.40.30.170">
    <property type="match status" value="1"/>
</dbReference>
<dbReference type="InterPro" id="IPR058639">
    <property type="entry name" value="BSH_YknX-like"/>
</dbReference>
<dbReference type="InterPro" id="IPR058636">
    <property type="entry name" value="Beta-barrel_YknX"/>
</dbReference>
<dbReference type="OrthoDB" id="85226at2"/>
<keyword evidence="9" id="KW-1185">Reference proteome</keyword>
<organism evidence="8 9">
    <name type="scientific">Melghirimyces algeriensis</name>
    <dbReference type="NCBI Taxonomy" id="910412"/>
    <lineage>
        <taxon>Bacteria</taxon>
        <taxon>Bacillati</taxon>
        <taxon>Bacillota</taxon>
        <taxon>Bacilli</taxon>
        <taxon>Bacillales</taxon>
        <taxon>Thermoactinomycetaceae</taxon>
        <taxon>Melghirimyces</taxon>
    </lineage>
</organism>
<evidence type="ECO:0000259" key="7">
    <source>
        <dbReference type="Pfam" id="PF25990"/>
    </source>
</evidence>
<dbReference type="EMBL" id="FXTI01000008">
    <property type="protein sequence ID" value="SMO80306.1"/>
    <property type="molecule type" value="Genomic_DNA"/>
</dbReference>
<dbReference type="AlphaFoldDB" id="A0A521E8M3"/>
<dbReference type="InterPro" id="IPR058637">
    <property type="entry name" value="YknX-like_C"/>
</dbReference>
<reference evidence="8 9" key="1">
    <citation type="submission" date="2017-05" db="EMBL/GenBank/DDBJ databases">
        <authorList>
            <person name="Varghese N."/>
            <person name="Submissions S."/>
        </authorList>
    </citation>
    <scope>NUCLEOTIDE SEQUENCE [LARGE SCALE GENOMIC DNA]</scope>
    <source>
        <strain evidence="8 9">DSM 45474</strain>
    </source>
</reference>
<evidence type="ECO:0000256" key="3">
    <source>
        <dbReference type="ARBA" id="ARBA00023054"/>
    </source>
</evidence>